<organism evidence="4 5">
    <name type="scientific">Fodinibius salsisoli</name>
    <dbReference type="NCBI Taxonomy" id="2820877"/>
    <lineage>
        <taxon>Bacteria</taxon>
        <taxon>Pseudomonadati</taxon>
        <taxon>Balneolota</taxon>
        <taxon>Balneolia</taxon>
        <taxon>Balneolales</taxon>
        <taxon>Balneolaceae</taxon>
        <taxon>Fodinibius</taxon>
    </lineage>
</organism>
<dbReference type="InterPro" id="IPR019251">
    <property type="entry name" value="DUF2231_TM"/>
</dbReference>
<dbReference type="SUPFAM" id="SSF52047">
    <property type="entry name" value="RNI-like"/>
    <property type="match status" value="1"/>
</dbReference>
<sequence length="477" mass="53055">MEQEVSDFVLFLGRFHPLILHLPIGFLVMATILEGVSRLKRFDEYNKAVELVLLLGSLSAVAAALLGYMLAQAGGYGEQLLIIHQWSGVGVAVASAGAYLLKRYNRNRSSALMDRAYLSLLTIMVIALGIAGHYGGSLTHGSDYLTQYMPNGLRTVAGLPPKEEKGFKKITNLEEAAVYNDIIDPIFETRCTSCHNQNKKKGELQMHTRQLLMKGGEGGPIIVEGEADKSEMIKRINLPEAHDDHMPPEGKRPLTSEYKKLLEWWVNSGAPFEKRVSELKRSKEIQSALNTLVDPQANMSPAEKLLASDIDPVESKVQTELQKHGVDLRPVSDRGHWLQADIKKEHSVDSLLVMLKKVSPQLTWLDLGETTTTDKALQPIREFPNLTRLHLQNTRITDKGLSELAGLANLEYLNLYGTAVTDAGIQQLEKLDNLTKLFVWRTQVTQEGAQDLQETLPNLKVYLGAEKKSVALENDSK</sequence>
<dbReference type="Proteomes" id="UP001207918">
    <property type="component" value="Unassembled WGS sequence"/>
</dbReference>
<name>A0ABT3PQE5_9BACT</name>
<keyword evidence="1" id="KW-0812">Transmembrane</keyword>
<dbReference type="EMBL" id="JAGGJA010000010">
    <property type="protein sequence ID" value="MCW9708083.1"/>
    <property type="molecule type" value="Genomic_DNA"/>
</dbReference>
<dbReference type="InterPro" id="IPR001611">
    <property type="entry name" value="Leu-rich_rpt"/>
</dbReference>
<gene>
    <name evidence="4" type="ORF">J6I44_14550</name>
</gene>
<protein>
    <recommendedName>
        <fullName evidence="6">Planctomycete cytochrome C</fullName>
    </recommendedName>
</protein>
<keyword evidence="1" id="KW-0472">Membrane</keyword>
<feature type="transmembrane region" description="Helical" evidence="1">
    <location>
        <begin position="83"/>
        <end position="104"/>
    </location>
</feature>
<evidence type="ECO:0000259" key="3">
    <source>
        <dbReference type="Pfam" id="PF09990"/>
    </source>
</evidence>
<evidence type="ECO:0000313" key="5">
    <source>
        <dbReference type="Proteomes" id="UP001207918"/>
    </source>
</evidence>
<dbReference type="PANTHER" id="PTHR35889">
    <property type="entry name" value="CYCLOINULO-OLIGOSACCHARIDE FRUCTANOTRANSFERASE-RELATED"/>
    <property type="match status" value="1"/>
</dbReference>
<dbReference type="Pfam" id="PF09990">
    <property type="entry name" value="DUF2231"/>
    <property type="match status" value="1"/>
</dbReference>
<evidence type="ECO:0000256" key="1">
    <source>
        <dbReference type="SAM" id="Phobius"/>
    </source>
</evidence>
<evidence type="ECO:0000259" key="2">
    <source>
        <dbReference type="Pfam" id="PF07635"/>
    </source>
</evidence>
<dbReference type="Pfam" id="PF13516">
    <property type="entry name" value="LRR_6"/>
    <property type="match status" value="1"/>
</dbReference>
<accession>A0ABT3PQE5</accession>
<dbReference type="PANTHER" id="PTHR35889:SF3">
    <property type="entry name" value="F-BOX DOMAIN-CONTAINING PROTEIN"/>
    <property type="match status" value="1"/>
</dbReference>
<dbReference type="RefSeq" id="WP_265766869.1">
    <property type="nucleotide sequence ID" value="NZ_JAGGJA010000010.1"/>
</dbReference>
<comment type="caution">
    <text evidence="4">The sequence shown here is derived from an EMBL/GenBank/DDBJ whole genome shotgun (WGS) entry which is preliminary data.</text>
</comment>
<proteinExistence type="predicted"/>
<keyword evidence="1" id="KW-1133">Transmembrane helix</keyword>
<feature type="transmembrane region" description="Helical" evidence="1">
    <location>
        <begin position="48"/>
        <end position="71"/>
    </location>
</feature>
<feature type="transmembrane region" description="Helical" evidence="1">
    <location>
        <begin position="18"/>
        <end position="36"/>
    </location>
</feature>
<feature type="transmembrane region" description="Helical" evidence="1">
    <location>
        <begin position="116"/>
        <end position="136"/>
    </location>
</feature>
<feature type="domain" description="DUF2231" evidence="3">
    <location>
        <begin position="15"/>
        <end position="139"/>
    </location>
</feature>
<dbReference type="Gene3D" id="3.80.10.10">
    <property type="entry name" value="Ribonuclease Inhibitor"/>
    <property type="match status" value="1"/>
</dbReference>
<dbReference type="InterPro" id="IPR032675">
    <property type="entry name" value="LRR_dom_sf"/>
</dbReference>
<evidence type="ECO:0008006" key="6">
    <source>
        <dbReference type="Google" id="ProtNLM"/>
    </source>
</evidence>
<dbReference type="Pfam" id="PF07635">
    <property type="entry name" value="PSCyt1"/>
    <property type="match status" value="1"/>
</dbReference>
<reference evidence="4 5" key="1">
    <citation type="submission" date="2021-03" db="EMBL/GenBank/DDBJ databases">
        <title>Aliifodinibius sp. nov., a new bacterium isolated from saline soil.</title>
        <authorList>
            <person name="Galisteo C."/>
            <person name="De La Haba R."/>
            <person name="Sanchez-Porro C."/>
            <person name="Ventosa A."/>
        </authorList>
    </citation>
    <scope>NUCLEOTIDE SEQUENCE [LARGE SCALE GENOMIC DNA]</scope>
    <source>
        <strain evidence="4 5">1BSP15-2V2</strain>
    </source>
</reference>
<dbReference type="InterPro" id="IPR011429">
    <property type="entry name" value="Cyt_c_Planctomycete-type"/>
</dbReference>
<feature type="domain" description="Cytochrome C Planctomycete-type" evidence="2">
    <location>
        <begin position="191"/>
        <end position="250"/>
    </location>
</feature>
<evidence type="ECO:0000313" key="4">
    <source>
        <dbReference type="EMBL" id="MCW9708083.1"/>
    </source>
</evidence>
<keyword evidence="5" id="KW-1185">Reference proteome</keyword>